<keyword evidence="2" id="KW-1185">Reference proteome</keyword>
<reference evidence="2" key="1">
    <citation type="journal article" date="2023" name="Nat. Plants">
        <title>Single-cell RNA sequencing provides a high-resolution roadmap for understanding the multicellular compartmentation of specialized metabolism.</title>
        <authorList>
            <person name="Sun S."/>
            <person name="Shen X."/>
            <person name="Li Y."/>
            <person name="Li Y."/>
            <person name="Wang S."/>
            <person name="Li R."/>
            <person name="Zhang H."/>
            <person name="Shen G."/>
            <person name="Guo B."/>
            <person name="Wei J."/>
            <person name="Xu J."/>
            <person name="St-Pierre B."/>
            <person name="Chen S."/>
            <person name="Sun C."/>
        </authorList>
    </citation>
    <scope>NUCLEOTIDE SEQUENCE [LARGE SCALE GENOMIC DNA]</scope>
</reference>
<accession>A0ACC0B617</accession>
<comment type="caution">
    <text evidence="1">The sequence shown here is derived from an EMBL/GenBank/DDBJ whole genome shotgun (WGS) entry which is preliminary data.</text>
</comment>
<protein>
    <submittedName>
        <fullName evidence="1">Uncharacterized protein</fullName>
    </submittedName>
</protein>
<sequence>MYKFRDYSTRSGFRFDISIIVNVAQAYYDWRIKIFAALKCLLLDSVSTVGVRGLHYKGLIPLTRASSNDIEGFGLKRVDPLEEGRNPWKSPTVALYVPLNLDVEAILMCLDSLKFPSYARNPHDGQRHSKPSKFLAWSFRTEFSQKDMSIYDFEKKRPLPFPSACRYREALPQEI</sequence>
<gene>
    <name evidence="1" type="ORF">M9H77_17826</name>
</gene>
<evidence type="ECO:0000313" key="2">
    <source>
        <dbReference type="Proteomes" id="UP001060085"/>
    </source>
</evidence>
<dbReference type="Proteomes" id="UP001060085">
    <property type="component" value="Linkage Group LG04"/>
</dbReference>
<evidence type="ECO:0000313" key="1">
    <source>
        <dbReference type="EMBL" id="KAI5667973.1"/>
    </source>
</evidence>
<name>A0ACC0B617_CATRO</name>
<dbReference type="EMBL" id="CM044704">
    <property type="protein sequence ID" value="KAI5667973.1"/>
    <property type="molecule type" value="Genomic_DNA"/>
</dbReference>
<organism evidence="1 2">
    <name type="scientific">Catharanthus roseus</name>
    <name type="common">Madagascar periwinkle</name>
    <name type="synonym">Vinca rosea</name>
    <dbReference type="NCBI Taxonomy" id="4058"/>
    <lineage>
        <taxon>Eukaryota</taxon>
        <taxon>Viridiplantae</taxon>
        <taxon>Streptophyta</taxon>
        <taxon>Embryophyta</taxon>
        <taxon>Tracheophyta</taxon>
        <taxon>Spermatophyta</taxon>
        <taxon>Magnoliopsida</taxon>
        <taxon>eudicotyledons</taxon>
        <taxon>Gunneridae</taxon>
        <taxon>Pentapetalae</taxon>
        <taxon>asterids</taxon>
        <taxon>lamiids</taxon>
        <taxon>Gentianales</taxon>
        <taxon>Apocynaceae</taxon>
        <taxon>Rauvolfioideae</taxon>
        <taxon>Vinceae</taxon>
        <taxon>Catharanthinae</taxon>
        <taxon>Catharanthus</taxon>
    </lineage>
</organism>
<proteinExistence type="predicted"/>